<dbReference type="EMBL" id="MFCX01000009">
    <property type="protein sequence ID" value="OGE26480.1"/>
    <property type="molecule type" value="Genomic_DNA"/>
</dbReference>
<dbReference type="Gene3D" id="3.30.420.10">
    <property type="entry name" value="Ribonuclease H-like superfamily/Ribonuclease H"/>
    <property type="match status" value="1"/>
</dbReference>
<reference evidence="2 3" key="1">
    <citation type="journal article" date="2016" name="Nat. Commun.">
        <title>Thousands of microbial genomes shed light on interconnected biogeochemical processes in an aquifer system.</title>
        <authorList>
            <person name="Anantharaman K."/>
            <person name="Brown C.T."/>
            <person name="Hug L.A."/>
            <person name="Sharon I."/>
            <person name="Castelle C.J."/>
            <person name="Probst A.J."/>
            <person name="Thomas B.C."/>
            <person name="Singh A."/>
            <person name="Wilkins M.J."/>
            <person name="Karaoz U."/>
            <person name="Brodie E.L."/>
            <person name="Williams K.H."/>
            <person name="Hubbard S.S."/>
            <person name="Banfield J.F."/>
        </authorList>
    </citation>
    <scope>NUCLEOTIDE SEQUENCE [LARGE SCALE GENOMIC DNA]</scope>
</reference>
<evidence type="ECO:0000259" key="1">
    <source>
        <dbReference type="Pfam" id="PF13358"/>
    </source>
</evidence>
<dbReference type="AlphaFoldDB" id="A0A1F5JD77"/>
<dbReference type="InterPro" id="IPR038717">
    <property type="entry name" value="Tc1-like_DDE_dom"/>
</dbReference>
<comment type="caution">
    <text evidence="2">The sequence shown here is derived from an EMBL/GenBank/DDBJ whole genome shotgun (WGS) entry which is preliminary data.</text>
</comment>
<dbReference type="NCBIfam" id="NF033545">
    <property type="entry name" value="transpos_IS630"/>
    <property type="match status" value="1"/>
</dbReference>
<dbReference type="Proteomes" id="UP000177042">
    <property type="component" value="Unassembled WGS sequence"/>
</dbReference>
<proteinExistence type="predicted"/>
<accession>A0A1F5JD77</accession>
<gene>
    <name evidence="2" type="ORF">A3C26_00550</name>
</gene>
<dbReference type="InterPro" id="IPR036397">
    <property type="entry name" value="RNaseH_sf"/>
</dbReference>
<dbReference type="Pfam" id="PF13358">
    <property type="entry name" value="DDE_3"/>
    <property type="match status" value="1"/>
</dbReference>
<evidence type="ECO:0000313" key="3">
    <source>
        <dbReference type="Proteomes" id="UP000177042"/>
    </source>
</evidence>
<name>A0A1F5JD77_9BACT</name>
<feature type="domain" description="Tc1-like transposase DDE" evidence="1">
    <location>
        <begin position="17"/>
        <end position="168"/>
    </location>
</feature>
<organism evidence="2 3">
    <name type="scientific">Candidatus Daviesbacteria bacterium RIFCSPHIGHO2_02_FULL_39_12</name>
    <dbReference type="NCBI Taxonomy" id="1797770"/>
    <lineage>
        <taxon>Bacteria</taxon>
        <taxon>Candidatus Daviesiibacteriota</taxon>
    </lineage>
</organism>
<dbReference type="GO" id="GO:0003676">
    <property type="term" value="F:nucleic acid binding"/>
    <property type="evidence" value="ECO:0007669"/>
    <property type="project" value="InterPro"/>
</dbReference>
<dbReference type="InterPro" id="IPR047655">
    <property type="entry name" value="Transpos_IS630-like"/>
</dbReference>
<sequence length="205" mass="24077">MFDVLKVYERPYDPQKPVVCMDEKSKQLLKDTRAPLTGKPGKPTRADYEYKRNGTVNLFVAVEPKGKKRIVRVTRRRTGKDYASFIKHLVNHVYKKAKKVVLVEDNLNTHNKETLIEVLGEQEGKRIAERIEWHFTPKHASWLDQAEIEIHSLETQCLNRRMPDFHTMQSEVAACVRKRNRDKCGINWQFTREEAKEKFKLSQAL</sequence>
<evidence type="ECO:0000313" key="2">
    <source>
        <dbReference type="EMBL" id="OGE26480.1"/>
    </source>
</evidence>
<protein>
    <submittedName>
        <fullName evidence="2">Transposase</fullName>
    </submittedName>
</protein>